<evidence type="ECO:0000313" key="2">
    <source>
        <dbReference type="EMBL" id="CAH9095033.1"/>
    </source>
</evidence>
<organism evidence="2 3">
    <name type="scientific">Cuscuta epithymum</name>
    <dbReference type="NCBI Taxonomy" id="186058"/>
    <lineage>
        <taxon>Eukaryota</taxon>
        <taxon>Viridiplantae</taxon>
        <taxon>Streptophyta</taxon>
        <taxon>Embryophyta</taxon>
        <taxon>Tracheophyta</taxon>
        <taxon>Spermatophyta</taxon>
        <taxon>Magnoliopsida</taxon>
        <taxon>eudicotyledons</taxon>
        <taxon>Gunneridae</taxon>
        <taxon>Pentapetalae</taxon>
        <taxon>asterids</taxon>
        <taxon>lamiids</taxon>
        <taxon>Solanales</taxon>
        <taxon>Convolvulaceae</taxon>
        <taxon>Cuscuteae</taxon>
        <taxon>Cuscuta</taxon>
        <taxon>Cuscuta subgen. Cuscuta</taxon>
    </lineage>
</organism>
<sequence length="107" mass="12542">MADDRSTTKAEQDRNKEESEMEWDRVCVSNSKAFLETPTLRKSFSERHSSAKISDEAEEGTKVSGTISPTAKVKDLRYRYMHWKMEMARNLNTNQCYLIKFYILTSY</sequence>
<reference evidence="2" key="1">
    <citation type="submission" date="2022-07" db="EMBL/GenBank/DDBJ databases">
        <authorList>
            <person name="Macas J."/>
            <person name="Novak P."/>
            <person name="Neumann P."/>
        </authorList>
    </citation>
    <scope>NUCLEOTIDE SEQUENCE</scope>
</reference>
<evidence type="ECO:0000313" key="3">
    <source>
        <dbReference type="Proteomes" id="UP001152523"/>
    </source>
</evidence>
<gene>
    <name evidence="2" type="ORF">CEPIT_LOCUS13112</name>
</gene>
<protein>
    <submittedName>
        <fullName evidence="2">Uncharacterized protein</fullName>
    </submittedName>
</protein>
<feature type="region of interest" description="Disordered" evidence="1">
    <location>
        <begin position="45"/>
        <end position="66"/>
    </location>
</feature>
<dbReference type="EMBL" id="CAMAPF010000083">
    <property type="protein sequence ID" value="CAH9095033.1"/>
    <property type="molecule type" value="Genomic_DNA"/>
</dbReference>
<comment type="caution">
    <text evidence="2">The sequence shown here is derived from an EMBL/GenBank/DDBJ whole genome shotgun (WGS) entry which is preliminary data.</text>
</comment>
<name>A0AAV0DAE3_9ASTE</name>
<feature type="compositionally biased region" description="Basic and acidic residues" evidence="1">
    <location>
        <begin position="45"/>
        <end position="61"/>
    </location>
</feature>
<keyword evidence="3" id="KW-1185">Reference proteome</keyword>
<feature type="region of interest" description="Disordered" evidence="1">
    <location>
        <begin position="1"/>
        <end position="22"/>
    </location>
</feature>
<evidence type="ECO:0000256" key="1">
    <source>
        <dbReference type="SAM" id="MobiDB-lite"/>
    </source>
</evidence>
<dbReference type="AlphaFoldDB" id="A0AAV0DAE3"/>
<proteinExistence type="predicted"/>
<dbReference type="Proteomes" id="UP001152523">
    <property type="component" value="Unassembled WGS sequence"/>
</dbReference>
<accession>A0AAV0DAE3</accession>